<protein>
    <submittedName>
        <fullName evidence="1">Uncharacterized protein</fullName>
    </submittedName>
</protein>
<proteinExistence type="predicted"/>
<dbReference type="EMBL" id="CAJEWA010000006">
    <property type="protein sequence ID" value="CAD2078616.1"/>
    <property type="molecule type" value="Genomic_DNA"/>
</dbReference>
<dbReference type="AlphaFoldDB" id="A0A6V7RKC7"/>
<accession>A0A6V7RKC7</accession>
<keyword evidence="4" id="KW-1185">Reference proteome</keyword>
<dbReference type="Proteomes" id="UP000545588">
    <property type="component" value="Unassembled WGS sequence"/>
</dbReference>
<organism evidence="1 3">
    <name type="scientific">Jeotgalicoccus coquinae</name>
    <dbReference type="NCBI Taxonomy" id="709509"/>
    <lineage>
        <taxon>Bacteria</taxon>
        <taxon>Bacillati</taxon>
        <taxon>Bacillota</taxon>
        <taxon>Bacilli</taxon>
        <taxon>Bacillales</taxon>
        <taxon>Staphylococcaceae</taxon>
        <taxon>Jeotgalicoccus</taxon>
    </lineage>
</organism>
<dbReference type="Proteomes" id="UP000534001">
    <property type="component" value="Unassembled WGS sequence"/>
</dbReference>
<reference evidence="1 3" key="1">
    <citation type="submission" date="2020-07" db="EMBL/GenBank/DDBJ databases">
        <authorList>
            <person name="Criscuolo A."/>
        </authorList>
    </citation>
    <scope>NUCLEOTIDE SEQUENCE [LARGE SCALE GENOMIC DNA]</scope>
    <source>
        <strain evidence="1">CIP111751</strain>
    </source>
</reference>
<evidence type="ECO:0000313" key="3">
    <source>
        <dbReference type="Proteomes" id="UP000534001"/>
    </source>
</evidence>
<evidence type="ECO:0000313" key="4">
    <source>
        <dbReference type="Proteomes" id="UP000545588"/>
    </source>
</evidence>
<name>A0A6V7RKC7_9STAP</name>
<evidence type="ECO:0000313" key="1">
    <source>
        <dbReference type="EMBL" id="CAD2078616.1"/>
    </source>
</evidence>
<dbReference type="EMBL" id="JACHFF010000001">
    <property type="protein sequence ID" value="MBB6422441.1"/>
    <property type="molecule type" value="Genomic_DNA"/>
</dbReference>
<comment type="caution">
    <text evidence="1">The sequence shown here is derived from an EMBL/GenBank/DDBJ whole genome shotgun (WGS) entry which is preliminary data.</text>
</comment>
<evidence type="ECO:0000313" key="2">
    <source>
        <dbReference type="EMBL" id="MBB6422441.1"/>
    </source>
</evidence>
<gene>
    <name evidence="2" type="ORF">HNR41_000367</name>
    <name evidence="1" type="ORF">JEOCOQ751_01218</name>
</gene>
<dbReference type="RefSeq" id="WP_184281160.1">
    <property type="nucleotide sequence ID" value="NZ_CAJEWA010000006.1"/>
</dbReference>
<reference evidence="2 4" key="2">
    <citation type="submission" date="2020-08" db="EMBL/GenBank/DDBJ databases">
        <title>Genomic Encyclopedia of Type Strains, Phase IV (KMG-IV): sequencing the most valuable type-strain genomes for metagenomic binning, comparative biology and taxonomic classification.</title>
        <authorList>
            <person name="Goeker M."/>
        </authorList>
    </citation>
    <scope>NUCLEOTIDE SEQUENCE [LARGE SCALE GENOMIC DNA]</scope>
    <source>
        <strain evidence="2 4">DSM 22419</strain>
    </source>
</reference>
<sequence>MMNKFYMELDDRDNGLSVTLTIAKNEGIQDLYTRLSTYDMAKFIDLTKIDTGNVWDIINDFPADKIDAVFIISDFQINESLLNTTDNIADIDFKNELYYLTSGSKSAHILEKYRMININVKQKSKSYELEIVESLLREQDKNNEVINGLVREKQQLQFSRGRADDDDLETRYLDLMEKYKQSLDRLEQLRSSKLGKMQVAYWNRKRGY</sequence>